<dbReference type="Gene3D" id="3.40.50.300">
    <property type="entry name" value="P-loop containing nucleotide triphosphate hydrolases"/>
    <property type="match status" value="1"/>
</dbReference>
<dbReference type="FunFam" id="3.40.50.300:FF:000398">
    <property type="entry name" value="Type IV pilus assembly ATPase PilB"/>
    <property type="match status" value="1"/>
</dbReference>
<comment type="caution">
    <text evidence="6">The sequence shown here is derived from an EMBL/GenBank/DDBJ whole genome shotgun (WGS) entry which is preliminary data.</text>
</comment>
<feature type="domain" description="Bacterial type II secretion system protein E" evidence="5">
    <location>
        <begin position="179"/>
        <end position="580"/>
    </location>
</feature>
<dbReference type="InterPro" id="IPR037257">
    <property type="entry name" value="T2SS_E_N_sf"/>
</dbReference>
<evidence type="ECO:0000256" key="3">
    <source>
        <dbReference type="ARBA" id="ARBA00022840"/>
    </source>
</evidence>
<evidence type="ECO:0000313" key="6">
    <source>
        <dbReference type="EMBL" id="OIO07150.1"/>
    </source>
</evidence>
<name>A0A1J4T9H4_9BACT</name>
<organism evidence="6 7">
    <name type="scientific">Candidatus Falkowbacteria bacterium CG1_02_41_21</name>
    <dbReference type="NCBI Taxonomy" id="1805147"/>
    <lineage>
        <taxon>Bacteria</taxon>
        <taxon>Candidatus Falkowiibacteriota</taxon>
    </lineage>
</organism>
<dbReference type="SUPFAM" id="SSF160246">
    <property type="entry name" value="EspE N-terminal domain-like"/>
    <property type="match status" value="1"/>
</dbReference>
<evidence type="ECO:0000256" key="2">
    <source>
        <dbReference type="ARBA" id="ARBA00022741"/>
    </source>
</evidence>
<dbReference type="GO" id="GO:0005524">
    <property type="term" value="F:ATP binding"/>
    <property type="evidence" value="ECO:0007669"/>
    <property type="project" value="UniProtKB-KW"/>
</dbReference>
<dbReference type="Gene3D" id="3.30.450.90">
    <property type="match status" value="1"/>
</dbReference>
<keyword evidence="3" id="KW-0067">ATP-binding</keyword>
<dbReference type="PANTHER" id="PTHR30258:SF1">
    <property type="entry name" value="PROTEIN TRANSPORT PROTEIN HOFB HOMOLOG"/>
    <property type="match status" value="1"/>
</dbReference>
<evidence type="ECO:0000256" key="1">
    <source>
        <dbReference type="ARBA" id="ARBA00006611"/>
    </source>
</evidence>
<evidence type="ECO:0000259" key="5">
    <source>
        <dbReference type="Pfam" id="PF00437"/>
    </source>
</evidence>
<accession>A0A1J4T9H4</accession>
<dbReference type="PANTHER" id="PTHR30258">
    <property type="entry name" value="TYPE II SECRETION SYSTEM PROTEIN GSPE-RELATED"/>
    <property type="match status" value="1"/>
</dbReference>
<dbReference type="Pfam" id="PF00437">
    <property type="entry name" value="T2SSE"/>
    <property type="match status" value="1"/>
</dbReference>
<keyword evidence="2" id="KW-0547">Nucleotide-binding</keyword>
<gene>
    <name evidence="6" type="ORF">AUJ35_02685</name>
</gene>
<protein>
    <recommendedName>
        <fullName evidence="5">Bacterial type II secretion system protein E domain-containing protein</fullName>
    </recommendedName>
</protein>
<dbReference type="GO" id="GO:0005886">
    <property type="term" value="C:plasma membrane"/>
    <property type="evidence" value="ECO:0007669"/>
    <property type="project" value="TreeGrafter"/>
</dbReference>
<dbReference type="CDD" id="cd01129">
    <property type="entry name" value="PulE-GspE-like"/>
    <property type="match status" value="1"/>
</dbReference>
<proteinExistence type="inferred from homology"/>
<feature type="coiled-coil region" evidence="4">
    <location>
        <begin position="142"/>
        <end position="177"/>
    </location>
</feature>
<sequence length="587" mass="66212">MYKPEELLALLEKKNIITPAKAVEIKTALDKKELVLEPFLLKNKIVDSERLTEVKAELHHLLYQNLQTETIKDDALNFLSRDIAHNYSVICFFKDSIVAKIGLVHYDLKAMEAVSFLAKGQNLKVEYYLISDKSFQEVFRKYDKLEEEVSSALEVKAKEKGDELVAIEDKSEALKEEDVNSAPVAKIVSVIIRHAVESRASDIHIEPFSNESRVRYRIDGILHNSLILPKSIHNSVVARIKVLAKLKLDETRIPQDGHIRLIIDAREIDFRISTLPLGATEKVELRILDQAKGLTNIEELGFNKQVYNTIKENIKRTSGIILLTGPTGSGKTTSLYSILNVLNKETVNISTLEDPIEYQIKGVNQSQVRPELGFDFATGLRSFLRQDPNIIMVGEVRDEETAELAIHAGLTGHLVLSTLHTNDALGAVFRLLDMKIEPFLLASTLRLVVAQRLLRRLCPYCKKETKLPEKVLSEMTAVMAQLPIEVVQAENLSIKNFEDIKTFKFYEPVGCARCSNTGYLERLAIAEAVVINDEIKELIINRRNELNITALKHSQLFVSLKQDGIFKVLAGITSIDEVLRVVEIENL</sequence>
<evidence type="ECO:0000256" key="4">
    <source>
        <dbReference type="SAM" id="Coils"/>
    </source>
</evidence>
<dbReference type="AlphaFoldDB" id="A0A1J4T9H4"/>
<dbReference type="InterPro" id="IPR001482">
    <property type="entry name" value="T2SS/T4SS_dom"/>
</dbReference>
<dbReference type="EMBL" id="MNUV01000049">
    <property type="protein sequence ID" value="OIO07150.1"/>
    <property type="molecule type" value="Genomic_DNA"/>
</dbReference>
<evidence type="ECO:0000313" key="7">
    <source>
        <dbReference type="Proteomes" id="UP000182860"/>
    </source>
</evidence>
<dbReference type="GO" id="GO:0016887">
    <property type="term" value="F:ATP hydrolysis activity"/>
    <property type="evidence" value="ECO:0007669"/>
    <property type="project" value="TreeGrafter"/>
</dbReference>
<dbReference type="InterPro" id="IPR027417">
    <property type="entry name" value="P-loop_NTPase"/>
</dbReference>
<keyword evidence="4" id="KW-0175">Coiled coil</keyword>
<dbReference type="Proteomes" id="UP000182860">
    <property type="component" value="Unassembled WGS sequence"/>
</dbReference>
<reference evidence="6 7" key="1">
    <citation type="journal article" date="2016" name="Environ. Microbiol.">
        <title>Genomic resolution of a cold subsurface aquifer community provides metabolic insights for novel microbes adapted to high CO concentrations.</title>
        <authorList>
            <person name="Probst A.J."/>
            <person name="Castelle C.J."/>
            <person name="Singh A."/>
            <person name="Brown C.T."/>
            <person name="Anantharaman K."/>
            <person name="Sharon I."/>
            <person name="Hug L.A."/>
            <person name="Burstein D."/>
            <person name="Emerson J.B."/>
            <person name="Thomas B.C."/>
            <person name="Banfield J.F."/>
        </authorList>
    </citation>
    <scope>NUCLEOTIDE SEQUENCE [LARGE SCALE GENOMIC DNA]</scope>
    <source>
        <strain evidence="6">CG1_02_41_21</strain>
    </source>
</reference>
<dbReference type="SUPFAM" id="SSF52540">
    <property type="entry name" value="P-loop containing nucleoside triphosphate hydrolases"/>
    <property type="match status" value="1"/>
</dbReference>
<comment type="similarity">
    <text evidence="1">Belongs to the GSP E family.</text>
</comment>